<keyword evidence="4" id="KW-1185">Reference proteome</keyword>
<evidence type="ECO:0000256" key="1">
    <source>
        <dbReference type="SAM" id="Phobius"/>
    </source>
</evidence>
<dbReference type="EnsemblPlants" id="AET03935">
    <property type="protein sequence ID" value="AET03935"/>
    <property type="gene ID" value="MTR_8g077730"/>
</dbReference>
<protein>
    <submittedName>
        <fullName evidence="2">Transmembrane protein, putative</fullName>
    </submittedName>
</protein>
<keyword evidence="1" id="KW-0472">Membrane</keyword>
<sequence>MNQFKIYTSMVKFSMFDLPDLSLRGGTIFLMLIHLVHMFSLQVQLDHCDDREFRMD</sequence>
<reference evidence="2 4" key="2">
    <citation type="journal article" date="2014" name="BMC Genomics">
        <title>An improved genome release (version Mt4.0) for the model legume Medicago truncatula.</title>
        <authorList>
            <person name="Tang H."/>
            <person name="Krishnakumar V."/>
            <person name="Bidwell S."/>
            <person name="Rosen B."/>
            <person name="Chan A."/>
            <person name="Zhou S."/>
            <person name="Gentzbittel L."/>
            <person name="Childs K.L."/>
            <person name="Yandell M."/>
            <person name="Gundlach H."/>
            <person name="Mayer K.F."/>
            <person name="Schwartz D.C."/>
            <person name="Town C.D."/>
        </authorList>
    </citation>
    <scope>GENOME REANNOTATION</scope>
    <source>
        <strain evidence="3 4">cv. Jemalong A17</strain>
    </source>
</reference>
<dbReference type="Proteomes" id="UP000002051">
    <property type="component" value="Chromosome 8"/>
</dbReference>
<keyword evidence="1" id="KW-1133">Transmembrane helix</keyword>
<evidence type="ECO:0000313" key="4">
    <source>
        <dbReference type="Proteomes" id="UP000002051"/>
    </source>
</evidence>
<dbReference type="EMBL" id="CM001224">
    <property type="protein sequence ID" value="AET03935.1"/>
    <property type="molecule type" value="Genomic_DNA"/>
</dbReference>
<feature type="transmembrane region" description="Helical" evidence="1">
    <location>
        <begin position="21"/>
        <end position="41"/>
    </location>
</feature>
<dbReference type="HOGENOM" id="CLU_3017347_0_0_1"/>
<organism evidence="2 4">
    <name type="scientific">Medicago truncatula</name>
    <name type="common">Barrel medic</name>
    <name type="synonym">Medicago tribuloides</name>
    <dbReference type="NCBI Taxonomy" id="3880"/>
    <lineage>
        <taxon>Eukaryota</taxon>
        <taxon>Viridiplantae</taxon>
        <taxon>Streptophyta</taxon>
        <taxon>Embryophyta</taxon>
        <taxon>Tracheophyta</taxon>
        <taxon>Spermatophyta</taxon>
        <taxon>Magnoliopsida</taxon>
        <taxon>eudicotyledons</taxon>
        <taxon>Gunneridae</taxon>
        <taxon>Pentapetalae</taxon>
        <taxon>rosids</taxon>
        <taxon>fabids</taxon>
        <taxon>Fabales</taxon>
        <taxon>Fabaceae</taxon>
        <taxon>Papilionoideae</taxon>
        <taxon>50 kb inversion clade</taxon>
        <taxon>NPAAA clade</taxon>
        <taxon>Hologalegina</taxon>
        <taxon>IRL clade</taxon>
        <taxon>Trifolieae</taxon>
        <taxon>Medicago</taxon>
    </lineage>
</organism>
<reference evidence="3" key="3">
    <citation type="submission" date="2015-04" db="UniProtKB">
        <authorList>
            <consortium name="EnsemblPlants"/>
        </authorList>
    </citation>
    <scope>IDENTIFICATION</scope>
    <source>
        <strain evidence="3">cv. Jemalong A17</strain>
    </source>
</reference>
<evidence type="ECO:0000313" key="3">
    <source>
        <dbReference type="EnsemblPlants" id="AET03935"/>
    </source>
</evidence>
<gene>
    <name evidence="2" type="ordered locus">MTR_8g077730</name>
</gene>
<accession>G7LET2</accession>
<evidence type="ECO:0000313" key="2">
    <source>
        <dbReference type="EMBL" id="AET03935.1"/>
    </source>
</evidence>
<keyword evidence="1 2" id="KW-0812">Transmembrane</keyword>
<proteinExistence type="predicted"/>
<reference evidence="2 4" key="1">
    <citation type="journal article" date="2011" name="Nature">
        <title>The Medicago genome provides insight into the evolution of rhizobial symbioses.</title>
        <authorList>
            <person name="Young N.D."/>
            <person name="Debelle F."/>
            <person name="Oldroyd G.E."/>
            <person name="Geurts R."/>
            <person name="Cannon S.B."/>
            <person name="Udvardi M.K."/>
            <person name="Benedito V.A."/>
            <person name="Mayer K.F."/>
            <person name="Gouzy J."/>
            <person name="Schoof H."/>
            <person name="Van de Peer Y."/>
            <person name="Proost S."/>
            <person name="Cook D.R."/>
            <person name="Meyers B.C."/>
            <person name="Spannagl M."/>
            <person name="Cheung F."/>
            <person name="De Mita S."/>
            <person name="Krishnakumar V."/>
            <person name="Gundlach H."/>
            <person name="Zhou S."/>
            <person name="Mudge J."/>
            <person name="Bharti A.K."/>
            <person name="Murray J.D."/>
            <person name="Naoumkina M.A."/>
            <person name="Rosen B."/>
            <person name="Silverstein K.A."/>
            <person name="Tang H."/>
            <person name="Rombauts S."/>
            <person name="Zhao P.X."/>
            <person name="Zhou P."/>
            <person name="Barbe V."/>
            <person name="Bardou P."/>
            <person name="Bechner M."/>
            <person name="Bellec A."/>
            <person name="Berger A."/>
            <person name="Berges H."/>
            <person name="Bidwell S."/>
            <person name="Bisseling T."/>
            <person name="Choisne N."/>
            <person name="Couloux A."/>
            <person name="Denny R."/>
            <person name="Deshpande S."/>
            <person name="Dai X."/>
            <person name="Doyle J.J."/>
            <person name="Dudez A.M."/>
            <person name="Farmer A.D."/>
            <person name="Fouteau S."/>
            <person name="Franken C."/>
            <person name="Gibelin C."/>
            <person name="Gish J."/>
            <person name="Goldstein S."/>
            <person name="Gonzalez A.J."/>
            <person name="Green P.J."/>
            <person name="Hallab A."/>
            <person name="Hartog M."/>
            <person name="Hua A."/>
            <person name="Humphray S.J."/>
            <person name="Jeong D.H."/>
            <person name="Jing Y."/>
            <person name="Jocker A."/>
            <person name="Kenton S.M."/>
            <person name="Kim D.J."/>
            <person name="Klee K."/>
            <person name="Lai H."/>
            <person name="Lang C."/>
            <person name="Lin S."/>
            <person name="Macmil S.L."/>
            <person name="Magdelenat G."/>
            <person name="Matthews L."/>
            <person name="McCorrison J."/>
            <person name="Monaghan E.L."/>
            <person name="Mun J.H."/>
            <person name="Najar F.Z."/>
            <person name="Nicholson C."/>
            <person name="Noirot C."/>
            <person name="O'Bleness M."/>
            <person name="Paule C.R."/>
            <person name="Poulain J."/>
            <person name="Prion F."/>
            <person name="Qin B."/>
            <person name="Qu C."/>
            <person name="Retzel E.F."/>
            <person name="Riddle C."/>
            <person name="Sallet E."/>
            <person name="Samain S."/>
            <person name="Samson N."/>
            <person name="Sanders I."/>
            <person name="Saurat O."/>
            <person name="Scarpelli C."/>
            <person name="Schiex T."/>
            <person name="Segurens B."/>
            <person name="Severin A.J."/>
            <person name="Sherrier D.J."/>
            <person name="Shi R."/>
            <person name="Sims S."/>
            <person name="Singer S.R."/>
            <person name="Sinharoy S."/>
            <person name="Sterck L."/>
            <person name="Viollet A."/>
            <person name="Wang B.B."/>
            <person name="Wang K."/>
            <person name="Wang M."/>
            <person name="Wang X."/>
            <person name="Warfsmann J."/>
            <person name="Weissenbach J."/>
            <person name="White D.D."/>
            <person name="White J.D."/>
            <person name="Wiley G.B."/>
            <person name="Wincker P."/>
            <person name="Xing Y."/>
            <person name="Yang L."/>
            <person name="Yao Z."/>
            <person name="Ying F."/>
            <person name="Zhai J."/>
            <person name="Zhou L."/>
            <person name="Zuber A."/>
            <person name="Denarie J."/>
            <person name="Dixon R.A."/>
            <person name="May G.D."/>
            <person name="Schwartz D.C."/>
            <person name="Rogers J."/>
            <person name="Quetier F."/>
            <person name="Town C.D."/>
            <person name="Roe B.A."/>
        </authorList>
    </citation>
    <scope>NUCLEOTIDE SEQUENCE [LARGE SCALE GENOMIC DNA]</scope>
    <source>
        <strain evidence="2">A17</strain>
        <strain evidence="3 4">cv. Jemalong A17</strain>
    </source>
</reference>
<dbReference type="PaxDb" id="3880-AET03935"/>
<dbReference type="AlphaFoldDB" id="G7LET2"/>
<name>G7LET2_MEDTR</name>